<dbReference type="GO" id="GO:0031956">
    <property type="term" value="F:medium-chain fatty acid-CoA ligase activity"/>
    <property type="evidence" value="ECO:0007669"/>
    <property type="project" value="TreeGrafter"/>
</dbReference>
<dbReference type="PANTHER" id="PTHR43201:SF5">
    <property type="entry name" value="MEDIUM-CHAIN ACYL-COA LIGASE ACSF2, MITOCHONDRIAL"/>
    <property type="match status" value="1"/>
</dbReference>
<evidence type="ECO:0000259" key="3">
    <source>
        <dbReference type="Pfam" id="PF00501"/>
    </source>
</evidence>
<dbReference type="InterPro" id="IPR042099">
    <property type="entry name" value="ANL_N_sf"/>
</dbReference>
<name>A0A956NM07_UNCEI</name>
<evidence type="ECO:0000313" key="5">
    <source>
        <dbReference type="Proteomes" id="UP000739538"/>
    </source>
</evidence>
<dbReference type="PROSITE" id="PS00455">
    <property type="entry name" value="AMP_BINDING"/>
    <property type="match status" value="1"/>
</dbReference>
<dbReference type="Pfam" id="PF00501">
    <property type="entry name" value="AMP-binding"/>
    <property type="match status" value="1"/>
</dbReference>
<evidence type="ECO:0000313" key="4">
    <source>
        <dbReference type="EMBL" id="MCA9759674.1"/>
    </source>
</evidence>
<dbReference type="Proteomes" id="UP000739538">
    <property type="component" value="Unassembled WGS sequence"/>
</dbReference>
<keyword evidence="2" id="KW-0436">Ligase</keyword>
<dbReference type="GO" id="GO:0006631">
    <property type="term" value="P:fatty acid metabolic process"/>
    <property type="evidence" value="ECO:0007669"/>
    <property type="project" value="TreeGrafter"/>
</dbReference>
<dbReference type="EMBL" id="JAGQHS010000436">
    <property type="protein sequence ID" value="MCA9759674.1"/>
    <property type="molecule type" value="Genomic_DNA"/>
</dbReference>
<evidence type="ECO:0000256" key="2">
    <source>
        <dbReference type="ARBA" id="ARBA00022598"/>
    </source>
</evidence>
<reference evidence="4" key="1">
    <citation type="submission" date="2020-04" db="EMBL/GenBank/DDBJ databases">
        <authorList>
            <person name="Zhang T."/>
        </authorList>
    </citation>
    <scope>NUCLEOTIDE SEQUENCE</scope>
    <source>
        <strain evidence="4">HKST-UBA02</strain>
    </source>
</reference>
<reference evidence="4" key="2">
    <citation type="journal article" date="2021" name="Microbiome">
        <title>Successional dynamics and alternative stable states in a saline activated sludge microbial community over 9 years.</title>
        <authorList>
            <person name="Wang Y."/>
            <person name="Ye J."/>
            <person name="Ju F."/>
            <person name="Liu L."/>
            <person name="Boyd J.A."/>
            <person name="Deng Y."/>
            <person name="Parks D.H."/>
            <person name="Jiang X."/>
            <person name="Yin X."/>
            <person name="Woodcroft B.J."/>
            <person name="Tyson G.W."/>
            <person name="Hugenholtz P."/>
            <person name="Polz M.F."/>
            <person name="Zhang T."/>
        </authorList>
    </citation>
    <scope>NUCLEOTIDE SEQUENCE</scope>
    <source>
        <strain evidence="4">HKST-UBA02</strain>
    </source>
</reference>
<accession>A0A956NM07</accession>
<dbReference type="Gene3D" id="3.40.50.12780">
    <property type="entry name" value="N-terminal domain of ligase-like"/>
    <property type="match status" value="1"/>
</dbReference>
<dbReference type="InterPro" id="IPR020845">
    <property type="entry name" value="AMP-binding_CS"/>
</dbReference>
<feature type="domain" description="AMP-dependent synthetase/ligase" evidence="3">
    <location>
        <begin position="9"/>
        <end position="405"/>
    </location>
</feature>
<protein>
    <submittedName>
        <fullName evidence="4">AMP-binding protein</fullName>
    </submittedName>
</protein>
<dbReference type="InterPro" id="IPR000873">
    <property type="entry name" value="AMP-dep_synth/lig_dom"/>
</dbReference>
<dbReference type="AlphaFoldDB" id="A0A956NM07"/>
<evidence type="ECO:0000256" key="1">
    <source>
        <dbReference type="ARBA" id="ARBA00006432"/>
    </source>
</evidence>
<dbReference type="SUPFAM" id="SSF56801">
    <property type="entry name" value="Acetyl-CoA synthetase-like"/>
    <property type="match status" value="1"/>
</dbReference>
<dbReference type="PANTHER" id="PTHR43201">
    <property type="entry name" value="ACYL-COA SYNTHETASE"/>
    <property type="match status" value="1"/>
</dbReference>
<proteinExistence type="inferred from homology"/>
<comment type="similarity">
    <text evidence="1">Belongs to the ATP-dependent AMP-binding enzyme family.</text>
</comment>
<gene>
    <name evidence="4" type="ORF">KDA27_28010</name>
</gene>
<organism evidence="4 5">
    <name type="scientific">Eiseniibacteriota bacterium</name>
    <dbReference type="NCBI Taxonomy" id="2212470"/>
    <lineage>
        <taxon>Bacteria</taxon>
        <taxon>Candidatus Eiseniibacteriota</taxon>
    </lineage>
</organism>
<comment type="caution">
    <text evidence="4">The sequence shown here is derived from an EMBL/GenBank/DDBJ whole genome shotgun (WGS) entry which is preliminary data.</text>
</comment>
<sequence>MNLCEVLVRHVAERPNAPAIIEPRTGGAGTDGSHTISFRDLDDRSARGAHLLQSLGLVPGDRVLVLQPLSIELYVALLAMFRAGLVVCLIDPSAGRAHLAAGLSRVRPRAFFGSTKANLFRLVNGPLRRLRPAISTGISWPGVAAWTSLSSFEPLGDIVPKDPDDDALITFTSGSTGVPKAASRSHGFLLAQHAALERAIELEPGEVDLATLPVFVLANLASGVTTLLPDADIRRPGEIDPESVLRQIETARPTRAAASPAFFERLLSNETGTPRQQEPLSTKLASLRKVYTGGAPVFPRLLARLQDAMPDARICAVYGSTEAEPIAHIHWDEITGGDLERMDSGGGLLTGAPVSEITLRIVEFPSGTVSSIPHFPQAGFDELEFGPGEPGEIVVSGDHVIPSYLDGEGDEETKVDVDGRRWHRTGDTGYLDDTGRLWLLGRSSAVIEDVRGRLYPFAVECAVSRFGWIRRSALVSDGEERVLIVEPIDSGHEGDLDAVLQSLEWALIDRILTVRSIPVDRRHNSKVDYAKLRGMIRDL</sequence>